<reference evidence="1 2" key="1">
    <citation type="journal article" date="2009" name="Stand. Genomic Sci.">
        <title>Complete genome sequence of Streptobacillus moniliformis type strain (9901T).</title>
        <authorList>
            <person name="Nolan M."/>
            <person name="Gronow S."/>
            <person name="Lapidus A."/>
            <person name="Ivanova N."/>
            <person name="Copeland A."/>
            <person name="Lucas S."/>
            <person name="Del Rio T.G."/>
            <person name="Chen F."/>
            <person name="Tice H."/>
            <person name="Pitluck S."/>
            <person name="Cheng J.F."/>
            <person name="Sims D."/>
            <person name="Meincke L."/>
            <person name="Bruce D."/>
            <person name="Goodwin L."/>
            <person name="Brettin T."/>
            <person name="Han C."/>
            <person name="Detter J.C."/>
            <person name="Ovchinikova G."/>
            <person name="Pati A."/>
            <person name="Mavromatis K."/>
            <person name="Mikhailova N."/>
            <person name="Chen A."/>
            <person name="Palaniappan K."/>
            <person name="Land M."/>
            <person name="Hauser L."/>
            <person name="Chang Y.J."/>
            <person name="Jeffries C.D."/>
            <person name="Rohde M."/>
            <person name="Sproer C."/>
            <person name="Goker M."/>
            <person name="Bristow J."/>
            <person name="Eisen J.A."/>
            <person name="Markowitz V."/>
            <person name="Hugenholtz P."/>
            <person name="Kyrpides N.C."/>
            <person name="Klenk H.P."/>
            <person name="Chain P."/>
        </authorList>
    </citation>
    <scope>NUCLEOTIDE SEQUENCE [LARGE SCALE GENOMIC DNA]</scope>
    <source>
        <strain evidence="2">ATCC 14647 / DSM 12112 / NCTC 10651 / 9901</strain>
    </source>
</reference>
<dbReference type="PROSITE" id="PS01228">
    <property type="entry name" value="COF_1"/>
    <property type="match status" value="1"/>
</dbReference>
<gene>
    <name evidence="1" type="ordered locus">Smon_1102</name>
</gene>
<dbReference type="InterPro" id="IPR041492">
    <property type="entry name" value="HAD_2"/>
</dbReference>
<dbReference type="SFLD" id="SFLDG01129">
    <property type="entry name" value="C1.5:_HAD__Beta-PGM__Phosphata"/>
    <property type="match status" value="1"/>
</dbReference>
<accession>D1AV03</accession>
<dbReference type="InterPro" id="IPR023214">
    <property type="entry name" value="HAD_sf"/>
</dbReference>
<dbReference type="GeneID" id="29673818"/>
<dbReference type="RefSeq" id="WP_012859110.1">
    <property type="nucleotide sequence ID" value="NC_013515.1"/>
</dbReference>
<dbReference type="KEGG" id="smf:Smon_1102"/>
<dbReference type="InterPro" id="IPR036412">
    <property type="entry name" value="HAD-like_sf"/>
</dbReference>
<dbReference type="PANTHER" id="PTHR43434">
    <property type="entry name" value="PHOSPHOGLYCOLATE PHOSPHATASE"/>
    <property type="match status" value="1"/>
</dbReference>
<dbReference type="Pfam" id="PF13419">
    <property type="entry name" value="HAD_2"/>
    <property type="match status" value="1"/>
</dbReference>
<dbReference type="HOGENOM" id="CLU_045011_19_1_0"/>
<keyword evidence="2" id="KW-1185">Reference proteome</keyword>
<evidence type="ECO:0000313" key="1">
    <source>
        <dbReference type="EMBL" id="ACZ01563.1"/>
    </source>
</evidence>
<dbReference type="AlphaFoldDB" id="D1AV03"/>
<dbReference type="GO" id="GO:0006281">
    <property type="term" value="P:DNA repair"/>
    <property type="evidence" value="ECO:0007669"/>
    <property type="project" value="TreeGrafter"/>
</dbReference>
<dbReference type="OrthoDB" id="9807630at2"/>
<dbReference type="Gene3D" id="3.40.50.1000">
    <property type="entry name" value="HAD superfamily/HAD-like"/>
    <property type="match status" value="1"/>
</dbReference>
<dbReference type="SFLD" id="SFLDS00003">
    <property type="entry name" value="Haloacid_Dehalogenase"/>
    <property type="match status" value="1"/>
</dbReference>
<evidence type="ECO:0000313" key="2">
    <source>
        <dbReference type="Proteomes" id="UP000002072"/>
    </source>
</evidence>
<dbReference type="eggNOG" id="COG0546">
    <property type="taxonomic scope" value="Bacteria"/>
</dbReference>
<dbReference type="STRING" id="519441.Smon_1102"/>
<dbReference type="SUPFAM" id="SSF56784">
    <property type="entry name" value="HAD-like"/>
    <property type="match status" value="1"/>
</dbReference>
<dbReference type="GO" id="GO:0005829">
    <property type="term" value="C:cytosol"/>
    <property type="evidence" value="ECO:0007669"/>
    <property type="project" value="TreeGrafter"/>
</dbReference>
<dbReference type="EMBL" id="CP001779">
    <property type="protein sequence ID" value="ACZ01563.1"/>
    <property type="molecule type" value="Genomic_DNA"/>
</dbReference>
<dbReference type="PANTHER" id="PTHR43434:SF1">
    <property type="entry name" value="PHOSPHOGLYCOLATE PHOSPHATASE"/>
    <property type="match status" value="1"/>
</dbReference>
<dbReference type="GO" id="GO:0008967">
    <property type="term" value="F:phosphoglycolate phosphatase activity"/>
    <property type="evidence" value="ECO:0007669"/>
    <property type="project" value="TreeGrafter"/>
</dbReference>
<dbReference type="Proteomes" id="UP000002072">
    <property type="component" value="Chromosome"/>
</dbReference>
<protein>
    <submittedName>
        <fullName evidence="1">Haloacid dehalogenase domain protein hydrolase</fullName>
    </submittedName>
</protein>
<keyword evidence="1" id="KW-0378">Hydrolase</keyword>
<dbReference type="InterPro" id="IPR023198">
    <property type="entry name" value="PGP-like_dom2"/>
</dbReference>
<organism evidence="1 2">
    <name type="scientific">Streptobacillus moniliformis (strain ATCC 14647 / DSM 12112 / NCTC 10651 / 9901)</name>
    <dbReference type="NCBI Taxonomy" id="519441"/>
    <lineage>
        <taxon>Bacteria</taxon>
        <taxon>Fusobacteriati</taxon>
        <taxon>Fusobacteriota</taxon>
        <taxon>Fusobacteriia</taxon>
        <taxon>Fusobacteriales</taxon>
        <taxon>Leptotrichiaceae</taxon>
        <taxon>Streptobacillus</taxon>
    </lineage>
</organism>
<dbReference type="Gene3D" id="1.10.150.240">
    <property type="entry name" value="Putative phosphatase, domain 2"/>
    <property type="match status" value="1"/>
</dbReference>
<name>D1AV03_STRM9</name>
<proteinExistence type="predicted"/>
<sequence length="219" mass="25512">MKKKLVIFDLDGTLLNSIYAIANATNKALEHFGLKTYEPMEYNYFVGNGLRKLVQIIIEKEKYDKSVDEIMEVLLKIYDKEYDYNLKPYKGIEKLLDHLTLNDIKFAVVTNKDHDLAVKSCMIEELKPYNFYKIIGVDPEKIHERKPSNINVLRLRDELNLKNEDILFVGDMLVDKETAENSGIDFIYCNWGFGEVKGEKGIKEDTRVNTVDEIIEKYL</sequence>
<dbReference type="InterPro" id="IPR050155">
    <property type="entry name" value="HAD-like_hydrolase_sf"/>
</dbReference>